<keyword evidence="3" id="KW-1185">Reference proteome</keyword>
<feature type="transmembrane region" description="Helical" evidence="1">
    <location>
        <begin position="296"/>
        <end position="315"/>
    </location>
</feature>
<accession>A0A9X0C7X3</accession>
<dbReference type="PANTHER" id="PTHR35043:SF8">
    <property type="entry name" value="DUF4220 DOMAIN-CONTAINING PROTEIN"/>
    <property type="match status" value="1"/>
</dbReference>
<keyword evidence="1" id="KW-0812">Transmembrane</keyword>
<organism evidence="2 3">
    <name type="scientific">Penicillium fimorum</name>
    <dbReference type="NCBI Taxonomy" id="1882269"/>
    <lineage>
        <taxon>Eukaryota</taxon>
        <taxon>Fungi</taxon>
        <taxon>Dikarya</taxon>
        <taxon>Ascomycota</taxon>
        <taxon>Pezizomycotina</taxon>
        <taxon>Eurotiomycetes</taxon>
        <taxon>Eurotiomycetidae</taxon>
        <taxon>Eurotiales</taxon>
        <taxon>Aspergillaceae</taxon>
        <taxon>Penicillium</taxon>
    </lineage>
</organism>
<dbReference type="OrthoDB" id="9451547at2759"/>
<keyword evidence="1" id="KW-1133">Transmembrane helix</keyword>
<reference evidence="2" key="2">
    <citation type="journal article" date="2023" name="IMA Fungus">
        <title>Comparative genomic study of the Penicillium genus elucidates a diverse pangenome and 15 lateral gene transfer events.</title>
        <authorList>
            <person name="Petersen C."/>
            <person name="Sorensen T."/>
            <person name="Nielsen M.R."/>
            <person name="Sondergaard T.E."/>
            <person name="Sorensen J.L."/>
            <person name="Fitzpatrick D.A."/>
            <person name="Frisvad J.C."/>
            <person name="Nielsen K.L."/>
        </authorList>
    </citation>
    <scope>NUCLEOTIDE SEQUENCE</scope>
    <source>
        <strain evidence="2">IBT 29495</strain>
    </source>
</reference>
<reference evidence="2" key="1">
    <citation type="submission" date="2022-12" db="EMBL/GenBank/DDBJ databases">
        <authorList>
            <person name="Petersen C."/>
        </authorList>
    </citation>
    <scope>NUCLEOTIDE SEQUENCE</scope>
    <source>
        <strain evidence="2">IBT 29495</strain>
    </source>
</reference>
<evidence type="ECO:0000313" key="3">
    <source>
        <dbReference type="Proteomes" id="UP001149954"/>
    </source>
</evidence>
<dbReference type="AlphaFoldDB" id="A0A9X0C7X3"/>
<name>A0A9X0C7X3_9EURO</name>
<sequence length="448" mass="51850">MNNTLTATRAWVSEPDGRGTWGILSTCVLTIILCCWTSVSPNLPAQTDSAFKKWRYKFDLACIALLGSEFLLMLALGQWSSARRSVQDFDEAGYKDWTIKHAFFADMGGFWIEPPKIDLLPSFPLDAKQLYILVKEGYIDYPLLEEEEIKDKSKSDGLARLITIAQALWFSFNCIFRFAQGLFVTSLELTTLSFILVFVVTSYCWYHKPMDINRPIILKPKKSLAIIRSNLDQHSESKWYETPLEFLSRDEWFCSRFWKYYIQILHYMHIPLFTRPRRRPYDRIPSHFIPNVDTQAEIICAPTILLFSSIFLVAWNSDFPSATEKVLWRIASVNTLAYGIVGGLLSLYLHKQIFQPGFTKARAQASLKRKQGPRTGWFSRLAERLRNIDPEQDPNLEIPLRALVPISFFCVFYCVGRGFILTEDLIGLRVLPESAYQTVSWSKYVPYW</sequence>
<dbReference type="EMBL" id="JAPWDS010000002">
    <property type="protein sequence ID" value="KAJ5512256.1"/>
    <property type="molecule type" value="Genomic_DNA"/>
</dbReference>
<comment type="caution">
    <text evidence="2">The sequence shown here is derived from an EMBL/GenBank/DDBJ whole genome shotgun (WGS) entry which is preliminary data.</text>
</comment>
<feature type="transmembrane region" description="Helical" evidence="1">
    <location>
        <begin position="158"/>
        <end position="179"/>
    </location>
</feature>
<evidence type="ECO:0000313" key="2">
    <source>
        <dbReference type="EMBL" id="KAJ5512256.1"/>
    </source>
</evidence>
<keyword evidence="1" id="KW-0472">Membrane</keyword>
<protein>
    <submittedName>
        <fullName evidence="2">Uncharacterized protein</fullName>
    </submittedName>
</protein>
<dbReference type="Proteomes" id="UP001149954">
    <property type="component" value="Unassembled WGS sequence"/>
</dbReference>
<feature type="transmembrane region" description="Helical" evidence="1">
    <location>
        <begin position="54"/>
        <end position="76"/>
    </location>
</feature>
<proteinExistence type="predicted"/>
<evidence type="ECO:0000256" key="1">
    <source>
        <dbReference type="SAM" id="Phobius"/>
    </source>
</evidence>
<feature type="transmembrane region" description="Helical" evidence="1">
    <location>
        <begin position="185"/>
        <end position="206"/>
    </location>
</feature>
<feature type="transmembrane region" description="Helical" evidence="1">
    <location>
        <begin position="21"/>
        <end position="39"/>
    </location>
</feature>
<feature type="transmembrane region" description="Helical" evidence="1">
    <location>
        <begin position="327"/>
        <end position="349"/>
    </location>
</feature>
<gene>
    <name evidence="2" type="ORF">N7463_001808</name>
</gene>
<dbReference type="PANTHER" id="PTHR35043">
    <property type="entry name" value="TRANSCRIPTION FACTOR DOMAIN-CONTAINING PROTEIN"/>
    <property type="match status" value="1"/>
</dbReference>